<dbReference type="InterPro" id="IPR013324">
    <property type="entry name" value="RNA_pol_sigma_r3/r4-like"/>
</dbReference>
<dbReference type="Gene3D" id="1.20.140.160">
    <property type="match status" value="1"/>
</dbReference>
<protein>
    <submittedName>
        <fullName evidence="2">RNA polymerase sigma factor</fullName>
    </submittedName>
</protein>
<proteinExistence type="predicted"/>
<keyword evidence="1" id="KW-0175">Coiled coil</keyword>
<organism evidence="2">
    <name type="scientific">Siphoviridae sp. ctF7F8</name>
    <dbReference type="NCBI Taxonomy" id="2826211"/>
    <lineage>
        <taxon>Viruses</taxon>
        <taxon>Duplodnaviria</taxon>
        <taxon>Heunggongvirae</taxon>
        <taxon>Uroviricota</taxon>
        <taxon>Caudoviricetes</taxon>
    </lineage>
</organism>
<sequence length="137" mass="16292">MTAKEYLNQAYRLNERINCDISELENLRDMSSRISSCNFEERFSGTRSTEPPFVRYLGKIVDMEQKINAEIDQLVDLKAEIRTAVEQVENINERLVLQYRYIEGMTWERIAERLFADRSTVIRWHRKALKNFAVPEK</sequence>
<name>A0A8S5MJF8_9CAUD</name>
<feature type="coiled-coil region" evidence="1">
    <location>
        <begin position="60"/>
        <end position="94"/>
    </location>
</feature>
<dbReference type="Pfam" id="PF07374">
    <property type="entry name" value="DUF1492"/>
    <property type="match status" value="1"/>
</dbReference>
<reference evidence="2" key="1">
    <citation type="journal article" date="2021" name="Proc. Natl. Acad. Sci. U.S.A.">
        <title>A Catalog of Tens of Thousands of Viruses from Human Metagenomes Reveals Hidden Associations with Chronic Diseases.</title>
        <authorList>
            <person name="Tisza M.J."/>
            <person name="Buck C.B."/>
        </authorList>
    </citation>
    <scope>NUCLEOTIDE SEQUENCE</scope>
    <source>
        <strain evidence="2">CtF7F8</strain>
    </source>
</reference>
<dbReference type="EMBL" id="BK014917">
    <property type="protein sequence ID" value="DAD82370.1"/>
    <property type="molecule type" value="Genomic_DNA"/>
</dbReference>
<accession>A0A8S5MJF8</accession>
<evidence type="ECO:0000313" key="2">
    <source>
        <dbReference type="EMBL" id="DAD82370.1"/>
    </source>
</evidence>
<dbReference type="InterPro" id="IPR010861">
    <property type="entry name" value="DUF1492"/>
</dbReference>
<evidence type="ECO:0000256" key="1">
    <source>
        <dbReference type="SAM" id="Coils"/>
    </source>
</evidence>
<dbReference type="SUPFAM" id="SSF88659">
    <property type="entry name" value="Sigma3 and sigma4 domains of RNA polymerase sigma factors"/>
    <property type="match status" value="1"/>
</dbReference>